<comment type="similarity">
    <text evidence="2">Belongs to the MGMT family.</text>
</comment>
<comment type="caution">
    <text evidence="11">The sequence shown here is derived from an EMBL/GenBank/DDBJ whole genome shotgun (WGS) entry which is preliminary data.</text>
</comment>
<dbReference type="GO" id="GO:0006281">
    <property type="term" value="P:DNA repair"/>
    <property type="evidence" value="ECO:0007669"/>
    <property type="project" value="UniProtKB-KW"/>
</dbReference>
<dbReference type="NCBIfam" id="TIGR00589">
    <property type="entry name" value="ogt"/>
    <property type="match status" value="1"/>
</dbReference>
<evidence type="ECO:0000313" key="12">
    <source>
        <dbReference type="Proteomes" id="UP000824236"/>
    </source>
</evidence>
<evidence type="ECO:0000256" key="1">
    <source>
        <dbReference type="ARBA" id="ARBA00001286"/>
    </source>
</evidence>
<comment type="catalytic activity">
    <reaction evidence="8">
        <text>a 6-O-methyl-2'-deoxyguanosine in DNA + L-cysteinyl-[protein] = S-methyl-L-cysteinyl-[protein] + a 2'-deoxyguanosine in DNA</text>
        <dbReference type="Rhea" id="RHEA:24000"/>
        <dbReference type="Rhea" id="RHEA-COMP:10131"/>
        <dbReference type="Rhea" id="RHEA-COMP:10132"/>
        <dbReference type="Rhea" id="RHEA-COMP:11367"/>
        <dbReference type="Rhea" id="RHEA-COMP:11368"/>
        <dbReference type="ChEBI" id="CHEBI:29950"/>
        <dbReference type="ChEBI" id="CHEBI:82612"/>
        <dbReference type="ChEBI" id="CHEBI:85445"/>
        <dbReference type="ChEBI" id="CHEBI:85448"/>
        <dbReference type="EC" id="2.1.1.63"/>
    </reaction>
</comment>
<evidence type="ECO:0000256" key="7">
    <source>
        <dbReference type="ARBA" id="ARBA00023204"/>
    </source>
</evidence>
<reference evidence="11" key="1">
    <citation type="journal article" date="2021" name="PeerJ">
        <title>Extensive microbial diversity within the chicken gut microbiome revealed by metagenomics and culture.</title>
        <authorList>
            <person name="Gilroy R."/>
            <person name="Ravi A."/>
            <person name="Getino M."/>
            <person name="Pursley I."/>
            <person name="Horton D.L."/>
            <person name="Alikhan N.F."/>
            <person name="Baker D."/>
            <person name="Gharbi K."/>
            <person name="Hall N."/>
            <person name="Watson M."/>
            <person name="Adriaenssens E.M."/>
            <person name="Foster-Nyarko E."/>
            <person name="Jarju S."/>
            <person name="Secka A."/>
            <person name="Antonio M."/>
            <person name="Oren A."/>
            <person name="Chaudhuri R.R."/>
            <person name="La Ragione R."/>
            <person name="Hildebrand F."/>
            <person name="Pallen M.J."/>
        </authorList>
    </citation>
    <scope>NUCLEOTIDE SEQUENCE</scope>
    <source>
        <strain evidence="11">B3-3758</strain>
    </source>
</reference>
<dbReference type="Gene3D" id="3.30.160.70">
    <property type="entry name" value="Methylated DNA-protein cysteine methyltransferase domain"/>
    <property type="match status" value="1"/>
</dbReference>
<dbReference type="EC" id="2.1.1.63" evidence="3"/>
<evidence type="ECO:0000256" key="5">
    <source>
        <dbReference type="ARBA" id="ARBA00022679"/>
    </source>
</evidence>
<organism evidence="11 12">
    <name type="scientific">Candidatus Bacteroides intestinipullorum</name>
    <dbReference type="NCBI Taxonomy" id="2838471"/>
    <lineage>
        <taxon>Bacteria</taxon>
        <taxon>Pseudomonadati</taxon>
        <taxon>Bacteroidota</taxon>
        <taxon>Bacteroidia</taxon>
        <taxon>Bacteroidales</taxon>
        <taxon>Bacteroidaceae</taxon>
        <taxon>Bacteroides</taxon>
    </lineage>
</organism>
<evidence type="ECO:0000256" key="2">
    <source>
        <dbReference type="ARBA" id="ARBA00008711"/>
    </source>
</evidence>
<dbReference type="InterPro" id="IPR001497">
    <property type="entry name" value="MethylDNA_cys_MeTrfase_AS"/>
</dbReference>
<feature type="domain" description="Methylated-DNA-[protein]-cysteine S-methyltransferase DNA binding" evidence="9">
    <location>
        <begin position="130"/>
        <end position="209"/>
    </location>
</feature>
<accession>A0A9E2KEI6</accession>
<keyword evidence="7" id="KW-0234">DNA repair</keyword>
<gene>
    <name evidence="11" type="ORF">H9791_01800</name>
</gene>
<keyword evidence="6" id="KW-0227">DNA damage</keyword>
<keyword evidence="5" id="KW-0808">Transferase</keyword>
<sequence>MQTQQQSLNVEYAKRILQETRAWLFDNHDLFVHIERMTPDEYKNGGENLSIRYSFAESPFGRIFVASTAKGICCLEFADAPADSLARLERKFPKARFAQDVDERQQDALSIFTRDWSEPKAIKLHLKGTDFQLQVWEALLKIPMGGLVTYGDIAAVIHHPKACRAVGTAVGDNPVAFLIPCHRVIRSTGKWGNYRWGEVRKTALISWEAAKREQEK</sequence>
<proteinExistence type="inferred from homology"/>
<dbReference type="InterPro" id="IPR014048">
    <property type="entry name" value="MethylDNA_cys_MeTrfase_DNA-bd"/>
</dbReference>
<dbReference type="AlphaFoldDB" id="A0A9E2KEI6"/>
<dbReference type="Pfam" id="PF02870">
    <property type="entry name" value="Methyltransf_1N"/>
    <property type="match status" value="1"/>
</dbReference>
<dbReference type="Gene3D" id="1.10.10.10">
    <property type="entry name" value="Winged helix-like DNA-binding domain superfamily/Winged helix DNA-binding domain"/>
    <property type="match status" value="1"/>
</dbReference>
<feature type="domain" description="Methylguanine DNA methyltransferase ribonuclease-like" evidence="10">
    <location>
        <begin position="51"/>
        <end position="99"/>
    </location>
</feature>
<dbReference type="EMBL" id="JAHLFO010000017">
    <property type="protein sequence ID" value="MBU3813231.1"/>
    <property type="molecule type" value="Genomic_DNA"/>
</dbReference>
<dbReference type="InterPro" id="IPR008332">
    <property type="entry name" value="MethylG_MeTrfase_N"/>
</dbReference>
<evidence type="ECO:0000256" key="3">
    <source>
        <dbReference type="ARBA" id="ARBA00011918"/>
    </source>
</evidence>
<evidence type="ECO:0000256" key="8">
    <source>
        <dbReference type="ARBA" id="ARBA00049348"/>
    </source>
</evidence>
<evidence type="ECO:0000259" key="10">
    <source>
        <dbReference type="Pfam" id="PF02870"/>
    </source>
</evidence>
<reference evidence="11" key="2">
    <citation type="submission" date="2021-04" db="EMBL/GenBank/DDBJ databases">
        <authorList>
            <person name="Gilroy R."/>
        </authorList>
    </citation>
    <scope>NUCLEOTIDE SEQUENCE</scope>
    <source>
        <strain evidence="11">B3-3758</strain>
    </source>
</reference>
<dbReference type="SUPFAM" id="SSF53155">
    <property type="entry name" value="Methylated DNA-protein cysteine methyltransferase domain"/>
    <property type="match status" value="1"/>
</dbReference>
<keyword evidence="4" id="KW-0489">Methyltransferase</keyword>
<dbReference type="PROSITE" id="PS00374">
    <property type="entry name" value="MGMT"/>
    <property type="match status" value="1"/>
</dbReference>
<dbReference type="SUPFAM" id="SSF46767">
    <property type="entry name" value="Methylated DNA-protein cysteine methyltransferase, C-terminal domain"/>
    <property type="match status" value="1"/>
</dbReference>
<dbReference type="InterPro" id="IPR036388">
    <property type="entry name" value="WH-like_DNA-bd_sf"/>
</dbReference>
<evidence type="ECO:0000313" key="11">
    <source>
        <dbReference type="EMBL" id="MBU3813231.1"/>
    </source>
</evidence>
<dbReference type="GO" id="GO:0003908">
    <property type="term" value="F:methylated-DNA-[protein]-cysteine S-methyltransferase activity"/>
    <property type="evidence" value="ECO:0007669"/>
    <property type="project" value="UniProtKB-EC"/>
</dbReference>
<evidence type="ECO:0000256" key="4">
    <source>
        <dbReference type="ARBA" id="ARBA00022603"/>
    </source>
</evidence>
<dbReference type="InterPro" id="IPR036217">
    <property type="entry name" value="MethylDNA_cys_MeTrfase_DNAb"/>
</dbReference>
<dbReference type="PANTHER" id="PTHR10815:SF13">
    <property type="entry name" value="METHYLATED-DNA--PROTEIN-CYSTEINE METHYLTRANSFERASE"/>
    <property type="match status" value="1"/>
</dbReference>
<dbReference type="Proteomes" id="UP000824236">
    <property type="component" value="Unassembled WGS sequence"/>
</dbReference>
<dbReference type="Pfam" id="PF01035">
    <property type="entry name" value="DNA_binding_1"/>
    <property type="match status" value="1"/>
</dbReference>
<dbReference type="FunFam" id="1.10.10.10:FF:000214">
    <property type="entry name" value="Methylated-DNA--protein-cysteine methyltransferase"/>
    <property type="match status" value="1"/>
</dbReference>
<dbReference type="CDD" id="cd06445">
    <property type="entry name" value="ATase"/>
    <property type="match status" value="1"/>
</dbReference>
<evidence type="ECO:0000259" key="9">
    <source>
        <dbReference type="Pfam" id="PF01035"/>
    </source>
</evidence>
<dbReference type="GO" id="GO:0032259">
    <property type="term" value="P:methylation"/>
    <property type="evidence" value="ECO:0007669"/>
    <property type="project" value="UniProtKB-KW"/>
</dbReference>
<evidence type="ECO:0000256" key="6">
    <source>
        <dbReference type="ARBA" id="ARBA00022763"/>
    </source>
</evidence>
<dbReference type="PANTHER" id="PTHR10815">
    <property type="entry name" value="METHYLATED-DNA--PROTEIN-CYSTEINE METHYLTRANSFERASE"/>
    <property type="match status" value="1"/>
</dbReference>
<comment type="catalytic activity">
    <reaction evidence="1">
        <text>a 4-O-methyl-thymidine in DNA + L-cysteinyl-[protein] = a thymidine in DNA + S-methyl-L-cysteinyl-[protein]</text>
        <dbReference type="Rhea" id="RHEA:53428"/>
        <dbReference type="Rhea" id="RHEA-COMP:10131"/>
        <dbReference type="Rhea" id="RHEA-COMP:10132"/>
        <dbReference type="Rhea" id="RHEA-COMP:13555"/>
        <dbReference type="Rhea" id="RHEA-COMP:13556"/>
        <dbReference type="ChEBI" id="CHEBI:29950"/>
        <dbReference type="ChEBI" id="CHEBI:82612"/>
        <dbReference type="ChEBI" id="CHEBI:137386"/>
        <dbReference type="ChEBI" id="CHEBI:137387"/>
        <dbReference type="EC" id="2.1.1.63"/>
    </reaction>
</comment>
<protein>
    <recommendedName>
        <fullName evidence="3">methylated-DNA--[protein]-cysteine S-methyltransferase</fullName>
        <ecNumber evidence="3">2.1.1.63</ecNumber>
    </recommendedName>
</protein>
<dbReference type="InterPro" id="IPR036631">
    <property type="entry name" value="MGMT_N_sf"/>
</dbReference>
<name>A0A9E2KEI6_9BACE</name>